<sequence length="378" mass="44225">MDSQLDKLNERLDFYMKAYDETSGDLKSSKSRYTTIEKEINTEAQNILDEVVPDPLSDNQIDSLEKEYQMNLDDIISKHEEIKSNYIKEGENLKSDSRYKEYLNLLINDDLELVSQMEKDEAFVYLIEQNFGTDYFENQPYFIIFGFKYQPRFWKFKKVADKKAHEFGISSFDEMYQLWKGLRINYQSLIGNKKIADVIKECEEIESKIKSLNKAVEDYLNPRRDDIINAIIQRIKITDVPEQVKSKFSNLVPILEEFNEVSKQVSNLENRNTIIMNNVNGVEKMITLAEQGNLVLDEKSAESFFNNSNPETPIFEMISNEEWTSIKKALEDKGIKTTSKSKYSVVRKQISQEEKDDLLKKYNVKEGEIFIDPDLVNQ</sequence>
<dbReference type="Proteomes" id="UP000463883">
    <property type="component" value="Chromosome"/>
</dbReference>
<reference evidence="1 2" key="1">
    <citation type="submission" date="2020-01" db="EMBL/GenBank/DDBJ databases">
        <title>Genomic analysis of Aminipila sp. CBA3637.</title>
        <authorList>
            <person name="Kim Y.B."/>
            <person name="Roh S.W."/>
        </authorList>
    </citation>
    <scope>NUCLEOTIDE SEQUENCE [LARGE SCALE GENOMIC DNA]</scope>
    <source>
        <strain evidence="1 2">CBA3637</strain>
    </source>
</reference>
<proteinExistence type="predicted"/>
<dbReference type="EMBL" id="CP047591">
    <property type="protein sequence ID" value="QHI73850.1"/>
    <property type="molecule type" value="Genomic_DNA"/>
</dbReference>
<dbReference type="RefSeq" id="WP_162363611.1">
    <property type="nucleotide sequence ID" value="NZ_CP047591.1"/>
</dbReference>
<dbReference type="AlphaFoldDB" id="A0A6P1MGM2"/>
<name>A0A6P1MGM2_9FIRM</name>
<gene>
    <name evidence="1" type="ORF">Ami3637_16970</name>
</gene>
<evidence type="ECO:0000313" key="2">
    <source>
        <dbReference type="Proteomes" id="UP000463883"/>
    </source>
</evidence>
<protein>
    <submittedName>
        <fullName evidence="1">Uncharacterized protein</fullName>
    </submittedName>
</protein>
<evidence type="ECO:0000313" key="1">
    <source>
        <dbReference type="EMBL" id="QHI73850.1"/>
    </source>
</evidence>
<dbReference type="KEGG" id="amic:Ami3637_16970"/>
<organism evidence="1 2">
    <name type="scientific">Aminipila terrae</name>
    <dbReference type="NCBI Taxonomy" id="2697030"/>
    <lineage>
        <taxon>Bacteria</taxon>
        <taxon>Bacillati</taxon>
        <taxon>Bacillota</taxon>
        <taxon>Clostridia</taxon>
        <taxon>Peptostreptococcales</taxon>
        <taxon>Anaerovoracaceae</taxon>
        <taxon>Aminipila</taxon>
    </lineage>
</organism>
<accession>A0A6P1MGM2</accession>
<keyword evidence="2" id="KW-1185">Reference proteome</keyword>